<dbReference type="KEGG" id="ani:ANIA_00935"/>
<protein>
    <submittedName>
        <fullName evidence="1">Uncharacterized protein</fullName>
    </submittedName>
</protein>
<evidence type="ECO:0000313" key="1">
    <source>
        <dbReference type="EMBL" id="CBF88495.1"/>
    </source>
</evidence>
<reference evidence="2" key="2">
    <citation type="journal article" date="2009" name="Fungal Genet. Biol.">
        <title>The 2008 update of the Aspergillus nidulans genome annotation: a community effort.</title>
        <authorList>
            <person name="Wortman J.R."/>
            <person name="Gilsenan J.M."/>
            <person name="Joardar V."/>
            <person name="Deegan J."/>
            <person name="Clutterbuck J."/>
            <person name="Andersen M.R."/>
            <person name="Archer D."/>
            <person name="Bencina M."/>
            <person name="Braus G."/>
            <person name="Coutinho P."/>
            <person name="von Dohren H."/>
            <person name="Doonan J."/>
            <person name="Driessen A.J."/>
            <person name="Durek P."/>
            <person name="Espeso E."/>
            <person name="Fekete E."/>
            <person name="Flipphi M."/>
            <person name="Estrada C.G."/>
            <person name="Geysens S."/>
            <person name="Goldman G."/>
            <person name="de Groot P.W."/>
            <person name="Hansen K."/>
            <person name="Harris S.D."/>
            <person name="Heinekamp T."/>
            <person name="Helmstaedt K."/>
            <person name="Henrissat B."/>
            <person name="Hofmann G."/>
            <person name="Homan T."/>
            <person name="Horio T."/>
            <person name="Horiuchi H."/>
            <person name="James S."/>
            <person name="Jones M."/>
            <person name="Karaffa L."/>
            <person name="Karanyi Z."/>
            <person name="Kato M."/>
            <person name="Keller N."/>
            <person name="Kelly D.E."/>
            <person name="Kiel J.A."/>
            <person name="Kim J.M."/>
            <person name="van der Klei I.J."/>
            <person name="Klis F.M."/>
            <person name="Kovalchuk A."/>
            <person name="Krasevec N."/>
            <person name="Kubicek C.P."/>
            <person name="Liu B."/>
            <person name="Maccabe A."/>
            <person name="Meyer V."/>
            <person name="Mirabito P."/>
            <person name="Miskei M."/>
            <person name="Mos M."/>
            <person name="Mullins J."/>
            <person name="Nelson D.R."/>
            <person name="Nielsen J."/>
            <person name="Oakley B.R."/>
            <person name="Osmani S.A."/>
            <person name="Pakula T."/>
            <person name="Paszewski A."/>
            <person name="Paulsen I."/>
            <person name="Pilsyk S."/>
            <person name="Pocsi I."/>
            <person name="Punt P.J."/>
            <person name="Ram A.F."/>
            <person name="Ren Q."/>
            <person name="Robellet X."/>
            <person name="Robson G."/>
            <person name="Seiboth B."/>
            <person name="van Solingen P."/>
            <person name="Specht T."/>
            <person name="Sun J."/>
            <person name="Taheri-Talesh N."/>
            <person name="Takeshita N."/>
            <person name="Ussery D."/>
            <person name="vanKuyk P.A."/>
            <person name="Visser H."/>
            <person name="van de Vondervoort P.J."/>
            <person name="de Vries R.P."/>
            <person name="Walton J."/>
            <person name="Xiang X."/>
            <person name="Xiong Y."/>
            <person name="Zeng A.P."/>
            <person name="Brandt B.W."/>
            <person name="Cornell M.J."/>
            <person name="van den Hondel C.A."/>
            <person name="Visser J."/>
            <person name="Oliver S.G."/>
            <person name="Turner G."/>
        </authorList>
    </citation>
    <scope>GENOME REANNOTATION</scope>
    <source>
        <strain evidence="2">FGSC A4 / ATCC 38163 / CBS 112.46 / NRRL 194 / M139</strain>
    </source>
</reference>
<keyword evidence="2" id="KW-1185">Reference proteome</keyword>
<dbReference type="RefSeq" id="XP_050469104.1">
    <property type="nucleotide sequence ID" value="XM_050613276.1"/>
</dbReference>
<proteinExistence type="predicted"/>
<accession>C8VUI7</accession>
<dbReference type="AlphaFoldDB" id="C8VUI7"/>
<dbReference type="HOGENOM" id="CLU_1981582_0_0_1"/>
<dbReference type="EMBL" id="BN001308">
    <property type="protein sequence ID" value="CBF88495.1"/>
    <property type="molecule type" value="Genomic_DNA"/>
</dbReference>
<evidence type="ECO:0000313" key="2">
    <source>
        <dbReference type="Proteomes" id="UP000000560"/>
    </source>
</evidence>
<gene>
    <name evidence="1" type="ORF">ANIA_00935</name>
</gene>
<dbReference type="Proteomes" id="UP000000560">
    <property type="component" value="Chromosome VIII"/>
</dbReference>
<dbReference type="VEuPathDB" id="FungiDB:AN0935"/>
<reference evidence="2" key="1">
    <citation type="journal article" date="2005" name="Nature">
        <title>Sequencing of Aspergillus nidulans and comparative analysis with A. fumigatus and A. oryzae.</title>
        <authorList>
            <person name="Galagan J.E."/>
            <person name="Calvo S.E."/>
            <person name="Cuomo C."/>
            <person name="Ma L.J."/>
            <person name="Wortman J.R."/>
            <person name="Batzoglou S."/>
            <person name="Lee S.I."/>
            <person name="Basturkmen M."/>
            <person name="Spevak C.C."/>
            <person name="Clutterbuck J."/>
            <person name="Kapitonov V."/>
            <person name="Jurka J."/>
            <person name="Scazzocchio C."/>
            <person name="Farman M."/>
            <person name="Butler J."/>
            <person name="Purcell S."/>
            <person name="Harris S."/>
            <person name="Braus G.H."/>
            <person name="Draht O."/>
            <person name="Busch S."/>
            <person name="D'Enfert C."/>
            <person name="Bouchier C."/>
            <person name="Goldman G.H."/>
            <person name="Bell-Pedersen D."/>
            <person name="Griffiths-Jones S."/>
            <person name="Doonan J.H."/>
            <person name="Yu J."/>
            <person name="Vienken K."/>
            <person name="Pain A."/>
            <person name="Freitag M."/>
            <person name="Selker E.U."/>
            <person name="Archer D.B."/>
            <person name="Penalva M.A."/>
            <person name="Oakley B.R."/>
            <person name="Momany M."/>
            <person name="Tanaka T."/>
            <person name="Kumagai T."/>
            <person name="Asai K."/>
            <person name="Machida M."/>
            <person name="Nierman W.C."/>
            <person name="Denning D.W."/>
            <person name="Caddick M."/>
            <person name="Hynes M."/>
            <person name="Paoletti M."/>
            <person name="Fischer R."/>
            <person name="Miller B."/>
            <person name="Dyer P."/>
            <person name="Sachs M.S."/>
            <person name="Osmani S.A."/>
            <person name="Birren B.W."/>
        </authorList>
    </citation>
    <scope>NUCLEOTIDE SEQUENCE [LARGE SCALE GENOMIC DNA]</scope>
    <source>
        <strain evidence="2">FGSC A4 / ATCC 38163 / CBS 112.46 / NRRL 194 / M139</strain>
    </source>
</reference>
<organism evidence="1 2">
    <name type="scientific">Emericella nidulans (strain FGSC A4 / ATCC 38163 / CBS 112.46 / NRRL 194 / M139)</name>
    <name type="common">Aspergillus nidulans</name>
    <dbReference type="NCBI Taxonomy" id="227321"/>
    <lineage>
        <taxon>Eukaryota</taxon>
        <taxon>Fungi</taxon>
        <taxon>Dikarya</taxon>
        <taxon>Ascomycota</taxon>
        <taxon>Pezizomycotina</taxon>
        <taxon>Eurotiomycetes</taxon>
        <taxon>Eurotiomycetidae</taxon>
        <taxon>Eurotiales</taxon>
        <taxon>Aspergillaceae</taxon>
        <taxon>Aspergillus</taxon>
        <taxon>Aspergillus subgen. Nidulantes</taxon>
    </lineage>
</organism>
<name>C8VUI7_EMENI</name>
<dbReference type="GeneID" id="2876712"/>
<dbReference type="OrthoDB" id="76567at2759"/>
<sequence length="149" mass="16792">MSRLAITNLLGASVLKYDRYASCAAALQDSLIRTMEYLIFQAFAHEITTGLFKAIVDNQLFAMGVFDGFMLLAAPLTALCAEIGNQCKRTAGDSQIYTWQKGLYSFLLKPTLSRHASNMLRSLTEKQSSRYMDGRWIKVHVLPLQWKFG</sequence>
<dbReference type="InParanoid" id="C8VUI7"/>